<keyword evidence="2" id="KW-1133">Transmembrane helix</keyword>
<sequence>MVSCSISPLTLLLAVFTASISLLSAVAGTPVIAQRYPVSQWSNPYRCPDLQLNSIVTDRKIYLFSTVTGSVDADAHILFGEITLKNAFSLDAYQIEWWTSLNFTADVFFVAGDESRLIFNTNRRVGYGVSNETAALVSYDPASHELDTIALPSQLPGYALPIGGISVNVPELKMAYYVGSQGTDAYDGSPVELLAYNYSDGSAVLKPVLANRWSTVNYIKAGQNDILVMLGGVDGIFHLPLPMDKVYVYDIAGDKGYLQPATGTVPSPRTWSCAVVVSAADKSSHQIHVYGGTRPENLDYEPIVDDYYILSLPQFIWTRAPSLPQPVTIPRCALLGSHRMVITAGLDYPTIDCTTLLKILDLSTGATINTFTDNASNTVPHYVVADIGGGGSGGATVTQPVNGYVDGLETLISTPPTEPTTCDTDSRHRCGRRHTGAIIGGAVGGGVAALGLVGFWLWRRRARSESGGVQETIEPLVHELPDPVPELQCREDGMQTSAHELPDPVPELQSREDGMQTSAHELPGHM</sequence>
<evidence type="ECO:0000256" key="1">
    <source>
        <dbReference type="SAM" id="MobiDB-lite"/>
    </source>
</evidence>
<evidence type="ECO:0000256" key="3">
    <source>
        <dbReference type="SAM" id="SignalP"/>
    </source>
</evidence>
<keyword evidence="5" id="KW-1185">Reference proteome</keyword>
<evidence type="ECO:0000313" key="5">
    <source>
        <dbReference type="Proteomes" id="UP001447188"/>
    </source>
</evidence>
<dbReference type="SUPFAM" id="SSF50965">
    <property type="entry name" value="Galactose oxidase, central domain"/>
    <property type="match status" value="1"/>
</dbReference>
<feature type="region of interest" description="Disordered" evidence="1">
    <location>
        <begin position="497"/>
        <end position="526"/>
    </location>
</feature>
<dbReference type="InterPro" id="IPR011043">
    <property type="entry name" value="Gal_Oxase/kelch_b-propeller"/>
</dbReference>
<keyword evidence="2" id="KW-0812">Transmembrane</keyword>
<keyword evidence="3" id="KW-0732">Signal</keyword>
<evidence type="ECO:0000256" key="2">
    <source>
        <dbReference type="SAM" id="Phobius"/>
    </source>
</evidence>
<dbReference type="Gene3D" id="2.120.10.80">
    <property type="entry name" value="Kelch-type beta propeller"/>
    <property type="match status" value="1"/>
</dbReference>
<name>A0ABR3GGW1_9PEZI</name>
<protein>
    <submittedName>
        <fullName evidence="4">Uncharacterized protein</fullName>
    </submittedName>
</protein>
<accession>A0ABR3GGW1</accession>
<dbReference type="EMBL" id="JBBBZM010000075">
    <property type="protein sequence ID" value="KAL0635188.1"/>
    <property type="molecule type" value="Genomic_DNA"/>
</dbReference>
<feature type="chain" id="PRO_5046972096" evidence="3">
    <location>
        <begin position="29"/>
        <end position="526"/>
    </location>
</feature>
<proteinExistence type="predicted"/>
<evidence type="ECO:0000313" key="4">
    <source>
        <dbReference type="EMBL" id="KAL0635188.1"/>
    </source>
</evidence>
<keyword evidence="2" id="KW-0472">Membrane</keyword>
<organism evidence="4 5">
    <name type="scientific">Discina gigas</name>
    <dbReference type="NCBI Taxonomy" id="1032678"/>
    <lineage>
        <taxon>Eukaryota</taxon>
        <taxon>Fungi</taxon>
        <taxon>Dikarya</taxon>
        <taxon>Ascomycota</taxon>
        <taxon>Pezizomycotina</taxon>
        <taxon>Pezizomycetes</taxon>
        <taxon>Pezizales</taxon>
        <taxon>Discinaceae</taxon>
        <taxon>Discina</taxon>
    </lineage>
</organism>
<feature type="transmembrane region" description="Helical" evidence="2">
    <location>
        <begin position="437"/>
        <end position="458"/>
    </location>
</feature>
<dbReference type="InterPro" id="IPR015915">
    <property type="entry name" value="Kelch-typ_b-propeller"/>
</dbReference>
<feature type="signal peptide" evidence="3">
    <location>
        <begin position="1"/>
        <end position="28"/>
    </location>
</feature>
<dbReference type="Proteomes" id="UP001447188">
    <property type="component" value="Unassembled WGS sequence"/>
</dbReference>
<gene>
    <name evidence="4" type="ORF">Q9L58_005834</name>
</gene>
<comment type="caution">
    <text evidence="4">The sequence shown here is derived from an EMBL/GenBank/DDBJ whole genome shotgun (WGS) entry which is preliminary data.</text>
</comment>
<reference evidence="4 5" key="1">
    <citation type="submission" date="2024-02" db="EMBL/GenBank/DDBJ databases">
        <title>Discinaceae phylogenomics.</title>
        <authorList>
            <person name="Dirks A.C."/>
            <person name="James T.Y."/>
        </authorList>
    </citation>
    <scope>NUCLEOTIDE SEQUENCE [LARGE SCALE GENOMIC DNA]</scope>
    <source>
        <strain evidence="4 5">ACD0624</strain>
    </source>
</reference>